<dbReference type="AlphaFoldDB" id="A0A060S4J7"/>
<dbReference type="OMA" id="DSCFSEW"/>
<dbReference type="EMBL" id="CCBP010000034">
    <property type="protein sequence ID" value="CDO69126.1"/>
    <property type="molecule type" value="Genomic_DNA"/>
</dbReference>
<reference evidence="2" key="1">
    <citation type="submission" date="2014-01" db="EMBL/GenBank/DDBJ databases">
        <title>The genome of the white-rot fungus Pycnoporus cinnabarinus: a basidiomycete model with a versatile arsenal for lignocellulosic biomass breakdown.</title>
        <authorList>
            <person name="Levasseur A."/>
            <person name="Lomascolo A."/>
            <person name="Ruiz-Duenas F.J."/>
            <person name="Uzan E."/>
            <person name="Piumi F."/>
            <person name="Kues U."/>
            <person name="Ram A.F.J."/>
            <person name="Murat C."/>
            <person name="Haon M."/>
            <person name="Benoit I."/>
            <person name="Arfi Y."/>
            <person name="Chevret D."/>
            <person name="Drula E."/>
            <person name="Kwon M.J."/>
            <person name="Gouret P."/>
            <person name="Lesage-Meessen L."/>
            <person name="Lombard V."/>
            <person name="Mariette J."/>
            <person name="Noirot C."/>
            <person name="Park J."/>
            <person name="Patyshakuliyeva A."/>
            <person name="Wieneger R.A.B."/>
            <person name="Wosten H.A.B."/>
            <person name="Martin F."/>
            <person name="Coutinho P.M."/>
            <person name="de Vries R."/>
            <person name="Martinez A.T."/>
            <person name="Klopp C."/>
            <person name="Pontarotti P."/>
            <person name="Henrissat B."/>
            <person name="Record E."/>
        </authorList>
    </citation>
    <scope>NUCLEOTIDE SEQUENCE [LARGE SCALE GENOMIC DNA]</scope>
    <source>
        <strain evidence="2">BRFM137</strain>
    </source>
</reference>
<protein>
    <recommendedName>
        <fullName evidence="1">DUF6589 domain-containing protein</fullName>
    </recommendedName>
</protein>
<sequence length="333" mass="38720">MLRNSASRTYASTVLTVTEIRPKETGKIASKPGFRRMHEVIKHIGVASRLDCWREETKKVHHVDTLEDWASRKPLWASIEALAANLVQGYVADMHLPEMHTQREDLRDKQWENTLLCEQYFLLYEEMSYAMNAGDIGRVETCFMPWVFIFRGCGKHKYVSQMIKFLHNVHRVYPPQLKRAIRMNILCNPMGKRHQFRAIDWWVEHNNLYIKRIYSGAFSNRTKRRILKQAALVEVYKKVRISFKGMFALNHRTYRHLAPKMERTLKKLRTYVETHEVHVVKRARSTKHLVPDVAELGVNKLLSAGMDLDGAGDADDAMDGEIEVNGNEGDLEV</sequence>
<name>A0A060S4J7_PYCCI</name>
<comment type="caution">
    <text evidence="2">The sequence shown here is derived from an EMBL/GenBank/DDBJ whole genome shotgun (WGS) entry which is preliminary data.</text>
</comment>
<dbReference type="Pfam" id="PF20231">
    <property type="entry name" value="DUF6589"/>
    <property type="match status" value="1"/>
</dbReference>
<dbReference type="Proteomes" id="UP000029665">
    <property type="component" value="Unassembled WGS sequence"/>
</dbReference>
<organism evidence="2 3">
    <name type="scientific">Pycnoporus cinnabarinus</name>
    <name type="common">Cinnabar-red polypore</name>
    <name type="synonym">Trametes cinnabarina</name>
    <dbReference type="NCBI Taxonomy" id="5643"/>
    <lineage>
        <taxon>Eukaryota</taxon>
        <taxon>Fungi</taxon>
        <taxon>Dikarya</taxon>
        <taxon>Basidiomycota</taxon>
        <taxon>Agaricomycotina</taxon>
        <taxon>Agaricomycetes</taxon>
        <taxon>Polyporales</taxon>
        <taxon>Polyporaceae</taxon>
        <taxon>Trametes</taxon>
    </lineage>
</organism>
<evidence type="ECO:0000259" key="1">
    <source>
        <dbReference type="Pfam" id="PF20231"/>
    </source>
</evidence>
<dbReference type="STRING" id="5643.A0A060S4J7"/>
<evidence type="ECO:0000313" key="2">
    <source>
        <dbReference type="EMBL" id="CDO69126.1"/>
    </source>
</evidence>
<evidence type="ECO:0000313" key="3">
    <source>
        <dbReference type="Proteomes" id="UP000029665"/>
    </source>
</evidence>
<accession>A0A060S4J7</accession>
<dbReference type="OrthoDB" id="4743193at2759"/>
<dbReference type="HOGENOM" id="CLU_009487_6_0_1"/>
<feature type="domain" description="DUF6589" evidence="1">
    <location>
        <begin position="18"/>
        <end position="256"/>
    </location>
</feature>
<keyword evidence="3" id="KW-1185">Reference proteome</keyword>
<proteinExistence type="predicted"/>
<dbReference type="InterPro" id="IPR046496">
    <property type="entry name" value="DUF6589"/>
</dbReference>
<gene>
    <name evidence="2" type="ORF">BN946_scf185042.g28</name>
</gene>